<dbReference type="EMBL" id="CABWMV010000006">
    <property type="protein sequence ID" value="VXC54796.1"/>
    <property type="molecule type" value="Genomic_DNA"/>
</dbReference>
<evidence type="ECO:0000313" key="1">
    <source>
        <dbReference type="EMBL" id="VXC54796.1"/>
    </source>
</evidence>
<proteinExistence type="predicted"/>
<gene>
    <name evidence="1" type="ORF">SPHINGO8BC_140182</name>
</gene>
<protein>
    <submittedName>
        <fullName evidence="1">Uncharacterized protein</fullName>
    </submittedName>
</protein>
<dbReference type="Proteomes" id="UP000432350">
    <property type="component" value="Unassembled WGS sequence"/>
</dbReference>
<evidence type="ECO:0000313" key="2">
    <source>
        <dbReference type="Proteomes" id="UP000432350"/>
    </source>
</evidence>
<sequence length="69" mass="7540">MDFIGVAGLTQPHFPQTPPLSLLRIEPTNILKGRTFAPCPETKKALTFVRAFLVGVAGLTQPHFPQTQP</sequence>
<dbReference type="AlphaFoldDB" id="A0A653ZID5"/>
<name>A0A653ZID5_SPHMU</name>
<accession>A0A653ZID5</accession>
<reference evidence="1 2" key="1">
    <citation type="submission" date="2019-10" db="EMBL/GenBank/DDBJ databases">
        <authorList>
            <person name="Karimi E."/>
        </authorList>
    </citation>
    <scope>NUCLEOTIDE SEQUENCE [LARGE SCALE GENOMIC DNA]</scope>
    <source>
        <strain evidence="1">Sphingobacterium sp. 8BC</strain>
    </source>
</reference>
<organism evidence="1 2">
    <name type="scientific">Sphingobacterium multivorum</name>
    <dbReference type="NCBI Taxonomy" id="28454"/>
    <lineage>
        <taxon>Bacteria</taxon>
        <taxon>Pseudomonadati</taxon>
        <taxon>Bacteroidota</taxon>
        <taxon>Sphingobacteriia</taxon>
        <taxon>Sphingobacteriales</taxon>
        <taxon>Sphingobacteriaceae</taxon>
        <taxon>Sphingobacterium</taxon>
    </lineage>
</organism>